<keyword evidence="9" id="KW-1185">Reference proteome</keyword>
<dbReference type="Pfam" id="PF00582">
    <property type="entry name" value="Usp"/>
    <property type="match status" value="1"/>
</dbReference>
<accession>A0A1H6FJD0</accession>
<dbReference type="PANTHER" id="PTHR42770:SF11">
    <property type="entry name" value="INNER MEMBRANE TRANSPORT PROTEIN YBAT"/>
    <property type="match status" value="1"/>
</dbReference>
<feature type="transmembrane region" description="Helical" evidence="6">
    <location>
        <begin position="370"/>
        <end position="392"/>
    </location>
</feature>
<protein>
    <submittedName>
        <fullName evidence="8">Basic amino acid/polyamine antiporter, APA family</fullName>
    </submittedName>
</protein>
<dbReference type="STRING" id="29539.SAMN02745716_0159"/>
<name>A0A1H6FJD0_THEAL</name>
<sequence length="637" mass="67683">MARPVQRGLRRTVGVGGLFATAYGNVGSSIYYALGLVAAHALGLTPVVFMLAGGLFALTARSYAECAAIYPEAGGASAFARYAFGSVASFVAGWALCLDYVLTVAISAFSVAHYLGPFVPALSHGPYDVLGGLAVIAGLAALNVRGLRESAGLNIALAVLDLATQLLLVIVGLALVFDPARLVGQVQLGVAPTWGELVFALSIAMLAFTGIETVSNMAEEARNPERDVGRAVNLVLLAVLGIYAGMSTLGVLALPVEPSASGGYETLLGTRYRDDPLLGVVQALPLPDFIQNGGSYYVGALAAVILVIATNAGLIGISRLTWSLAEHRQLPSVFSRVHRRYGTPWVAIVSFSVAAALLVLPGRVDLLGNLYAFGALISFTVAHVSLIALRIQRPELERPVKAPWNVCVGGRELSLGAVIGGLGTFAAWLSVVVLHPEARLIGIPWLLVGTLGYVVYRRRIGVPASAVVRVERPAPPPEFKEVAYQTILVPILGEDLSADALVKAARLARDEARVVAIYVLRVPSQYPLDAHLPELEAKAEELLDAARVRGRQLGLRVETALVKTRDPGRAIIEEARRRRSQVIYLDTTHAPPGEGPLGPTGQRLLRERPCRVLIEWDPRKRREVKSRAPGGAVGRVA</sequence>
<dbReference type="GO" id="GO:0022857">
    <property type="term" value="F:transmembrane transporter activity"/>
    <property type="evidence" value="ECO:0007669"/>
    <property type="project" value="InterPro"/>
</dbReference>
<dbReference type="Gene3D" id="1.20.1740.10">
    <property type="entry name" value="Amino acid/polyamine transporter I"/>
    <property type="match status" value="1"/>
</dbReference>
<feature type="transmembrane region" description="Helical" evidence="6">
    <location>
        <begin position="197"/>
        <end position="214"/>
    </location>
</feature>
<dbReference type="AlphaFoldDB" id="A0A1H6FJD0"/>
<dbReference type="InterPro" id="IPR002293">
    <property type="entry name" value="AA/rel_permease1"/>
</dbReference>
<feature type="transmembrane region" description="Helical" evidence="6">
    <location>
        <begin position="40"/>
        <end position="61"/>
    </location>
</feature>
<feature type="transmembrane region" description="Helical" evidence="6">
    <location>
        <begin position="440"/>
        <end position="456"/>
    </location>
</feature>
<dbReference type="Gene3D" id="3.40.50.620">
    <property type="entry name" value="HUPs"/>
    <property type="match status" value="1"/>
</dbReference>
<feature type="transmembrane region" description="Helical" evidence="6">
    <location>
        <begin position="127"/>
        <end position="144"/>
    </location>
</feature>
<dbReference type="RefSeq" id="WP_093115344.1">
    <property type="nucleotide sequence ID" value="NZ_FNWJ01000001.1"/>
</dbReference>
<dbReference type="CDD" id="cd00293">
    <property type="entry name" value="USP-like"/>
    <property type="match status" value="1"/>
</dbReference>
<evidence type="ECO:0000256" key="5">
    <source>
        <dbReference type="ARBA" id="ARBA00023136"/>
    </source>
</evidence>
<dbReference type="Pfam" id="PF13520">
    <property type="entry name" value="AA_permease_2"/>
    <property type="match status" value="1"/>
</dbReference>
<evidence type="ECO:0000256" key="6">
    <source>
        <dbReference type="SAM" id="Phobius"/>
    </source>
</evidence>
<feature type="transmembrane region" description="Helical" evidence="6">
    <location>
        <begin position="234"/>
        <end position="254"/>
    </location>
</feature>
<feature type="transmembrane region" description="Helical" evidence="6">
    <location>
        <begin position="413"/>
        <end position="434"/>
    </location>
</feature>
<feature type="transmembrane region" description="Helical" evidence="6">
    <location>
        <begin position="343"/>
        <end position="364"/>
    </location>
</feature>
<dbReference type="GO" id="GO:0005886">
    <property type="term" value="C:plasma membrane"/>
    <property type="evidence" value="ECO:0007669"/>
    <property type="project" value="UniProtKB-SubCell"/>
</dbReference>
<evidence type="ECO:0000256" key="1">
    <source>
        <dbReference type="ARBA" id="ARBA00004651"/>
    </source>
</evidence>
<evidence type="ECO:0000313" key="8">
    <source>
        <dbReference type="EMBL" id="SEH10310.1"/>
    </source>
</evidence>
<dbReference type="Proteomes" id="UP000222056">
    <property type="component" value="Unassembled WGS sequence"/>
</dbReference>
<dbReference type="InterPro" id="IPR006016">
    <property type="entry name" value="UspA"/>
</dbReference>
<gene>
    <name evidence="8" type="ORF">SAMN02745716_0159</name>
</gene>
<organism evidence="8 9">
    <name type="scientific">Thermoleophilum album</name>
    <dbReference type="NCBI Taxonomy" id="29539"/>
    <lineage>
        <taxon>Bacteria</taxon>
        <taxon>Bacillati</taxon>
        <taxon>Actinomycetota</taxon>
        <taxon>Thermoleophilia</taxon>
        <taxon>Thermoleophilales</taxon>
        <taxon>Thermoleophilaceae</taxon>
        <taxon>Thermoleophilum</taxon>
    </lineage>
</organism>
<feature type="transmembrane region" description="Helical" evidence="6">
    <location>
        <begin position="82"/>
        <end position="115"/>
    </location>
</feature>
<feature type="transmembrane region" description="Helical" evidence="6">
    <location>
        <begin position="156"/>
        <end position="177"/>
    </location>
</feature>
<evidence type="ECO:0000256" key="4">
    <source>
        <dbReference type="ARBA" id="ARBA00022989"/>
    </source>
</evidence>
<dbReference type="InterPro" id="IPR050367">
    <property type="entry name" value="APC_superfamily"/>
</dbReference>
<proteinExistence type="predicted"/>
<dbReference type="SUPFAM" id="SSF52402">
    <property type="entry name" value="Adenine nucleotide alpha hydrolases-like"/>
    <property type="match status" value="1"/>
</dbReference>
<dbReference type="OrthoDB" id="9762947at2"/>
<keyword evidence="5 6" id="KW-0472">Membrane</keyword>
<dbReference type="EMBL" id="FNWJ01000001">
    <property type="protein sequence ID" value="SEH10310.1"/>
    <property type="molecule type" value="Genomic_DNA"/>
</dbReference>
<comment type="subcellular location">
    <subcellularLocation>
        <location evidence="1">Cell membrane</location>
        <topology evidence="1">Multi-pass membrane protein</topology>
    </subcellularLocation>
</comment>
<evidence type="ECO:0000259" key="7">
    <source>
        <dbReference type="Pfam" id="PF00582"/>
    </source>
</evidence>
<feature type="transmembrane region" description="Helical" evidence="6">
    <location>
        <begin position="296"/>
        <end position="322"/>
    </location>
</feature>
<reference evidence="9" key="1">
    <citation type="submission" date="2016-10" db="EMBL/GenBank/DDBJ databases">
        <authorList>
            <person name="Varghese N."/>
            <person name="Submissions S."/>
        </authorList>
    </citation>
    <scope>NUCLEOTIDE SEQUENCE [LARGE SCALE GENOMIC DNA]</scope>
    <source>
        <strain evidence="9">ATCC 35263</strain>
    </source>
</reference>
<dbReference type="PANTHER" id="PTHR42770">
    <property type="entry name" value="AMINO ACID TRANSPORTER-RELATED"/>
    <property type="match status" value="1"/>
</dbReference>
<feature type="transmembrane region" description="Helical" evidence="6">
    <location>
        <begin position="12"/>
        <end position="34"/>
    </location>
</feature>
<dbReference type="InterPro" id="IPR014729">
    <property type="entry name" value="Rossmann-like_a/b/a_fold"/>
</dbReference>
<keyword evidence="4 6" id="KW-1133">Transmembrane helix</keyword>
<keyword evidence="2" id="KW-1003">Cell membrane</keyword>
<evidence type="ECO:0000313" key="9">
    <source>
        <dbReference type="Proteomes" id="UP000222056"/>
    </source>
</evidence>
<keyword evidence="3 6" id="KW-0812">Transmembrane</keyword>
<evidence type="ECO:0000256" key="3">
    <source>
        <dbReference type="ARBA" id="ARBA00022692"/>
    </source>
</evidence>
<evidence type="ECO:0000256" key="2">
    <source>
        <dbReference type="ARBA" id="ARBA00022475"/>
    </source>
</evidence>
<feature type="domain" description="UspA" evidence="7">
    <location>
        <begin position="484"/>
        <end position="614"/>
    </location>
</feature>